<dbReference type="AlphaFoldDB" id="A0AAW2VXY6"/>
<name>A0AAW2VXY6_9LAMI</name>
<organism evidence="1">
    <name type="scientific">Sesamum latifolium</name>
    <dbReference type="NCBI Taxonomy" id="2727402"/>
    <lineage>
        <taxon>Eukaryota</taxon>
        <taxon>Viridiplantae</taxon>
        <taxon>Streptophyta</taxon>
        <taxon>Embryophyta</taxon>
        <taxon>Tracheophyta</taxon>
        <taxon>Spermatophyta</taxon>
        <taxon>Magnoliopsida</taxon>
        <taxon>eudicotyledons</taxon>
        <taxon>Gunneridae</taxon>
        <taxon>Pentapetalae</taxon>
        <taxon>asterids</taxon>
        <taxon>lamiids</taxon>
        <taxon>Lamiales</taxon>
        <taxon>Pedaliaceae</taxon>
        <taxon>Sesamum</taxon>
    </lineage>
</organism>
<proteinExistence type="predicted"/>
<gene>
    <name evidence="1" type="ORF">Slati_2660400</name>
</gene>
<comment type="caution">
    <text evidence="1">The sequence shown here is derived from an EMBL/GenBank/DDBJ whole genome shotgun (WGS) entry which is preliminary data.</text>
</comment>
<protein>
    <submittedName>
        <fullName evidence="1">Uncharacterized protein</fullName>
    </submittedName>
</protein>
<sequence length="155" mass="16787">MESHAKSISPVEDFDVGLLDPAKVEYCNFYLEGPVEVEIPLNDDFYALFPPLAAETLMEVAHVGSSPEVPTAHAIPINANIILALPTFLEDQGKVVVPDDATKFNVPYDYKTIPAEDLFIPPPAPHEETVEKNIHDLGNLPGIEGVGKDAPPSTD</sequence>
<accession>A0AAW2VXY6</accession>
<dbReference type="EMBL" id="JACGWN010000009">
    <property type="protein sequence ID" value="KAL0433261.1"/>
    <property type="molecule type" value="Genomic_DNA"/>
</dbReference>
<reference evidence="1" key="2">
    <citation type="journal article" date="2024" name="Plant">
        <title>Genomic evolution and insights into agronomic trait innovations of Sesamum species.</title>
        <authorList>
            <person name="Miao H."/>
            <person name="Wang L."/>
            <person name="Qu L."/>
            <person name="Liu H."/>
            <person name="Sun Y."/>
            <person name="Le M."/>
            <person name="Wang Q."/>
            <person name="Wei S."/>
            <person name="Zheng Y."/>
            <person name="Lin W."/>
            <person name="Duan Y."/>
            <person name="Cao H."/>
            <person name="Xiong S."/>
            <person name="Wang X."/>
            <person name="Wei L."/>
            <person name="Li C."/>
            <person name="Ma Q."/>
            <person name="Ju M."/>
            <person name="Zhao R."/>
            <person name="Li G."/>
            <person name="Mu C."/>
            <person name="Tian Q."/>
            <person name="Mei H."/>
            <person name="Zhang T."/>
            <person name="Gao T."/>
            <person name="Zhang H."/>
        </authorList>
    </citation>
    <scope>NUCLEOTIDE SEQUENCE</scope>
    <source>
        <strain evidence="1">KEN1</strain>
    </source>
</reference>
<evidence type="ECO:0000313" key="1">
    <source>
        <dbReference type="EMBL" id="KAL0433261.1"/>
    </source>
</evidence>
<reference evidence="1" key="1">
    <citation type="submission" date="2020-06" db="EMBL/GenBank/DDBJ databases">
        <authorList>
            <person name="Li T."/>
            <person name="Hu X."/>
            <person name="Zhang T."/>
            <person name="Song X."/>
            <person name="Zhang H."/>
            <person name="Dai N."/>
            <person name="Sheng W."/>
            <person name="Hou X."/>
            <person name="Wei L."/>
        </authorList>
    </citation>
    <scope>NUCLEOTIDE SEQUENCE</scope>
    <source>
        <strain evidence="1">KEN1</strain>
        <tissue evidence="1">Leaf</tissue>
    </source>
</reference>